<dbReference type="InterPro" id="IPR006139">
    <property type="entry name" value="D-isomer_2_OHA_DH_cat_dom"/>
</dbReference>
<dbReference type="PANTHER" id="PTHR43026">
    <property type="entry name" value="2-HYDROXYACID DEHYDROGENASE HOMOLOG 1-RELATED"/>
    <property type="match status" value="1"/>
</dbReference>
<proteinExistence type="inferred from homology"/>
<dbReference type="OrthoDB" id="9805416at2"/>
<feature type="domain" description="D-isomer specific 2-hydroxyacid dehydrogenase catalytic" evidence="5">
    <location>
        <begin position="6"/>
        <end position="330"/>
    </location>
</feature>
<dbReference type="Gene3D" id="3.40.50.720">
    <property type="entry name" value="NAD(P)-binding Rossmann-like Domain"/>
    <property type="match status" value="2"/>
</dbReference>
<reference evidence="7 8" key="1">
    <citation type="submission" date="2015-01" db="EMBL/GenBank/DDBJ databases">
        <title>Comparative genomics of the lactic acid bacteria isolated from the honey bee gut.</title>
        <authorList>
            <person name="Ellegaard K.M."/>
            <person name="Tamarit D."/>
            <person name="Javelind E."/>
            <person name="Olofsson T."/>
            <person name="Andersson S.G."/>
            <person name="Vasquez A."/>
        </authorList>
    </citation>
    <scope>NUCLEOTIDE SEQUENCE [LARGE SCALE GENOMIC DNA]</scope>
    <source>
        <strain evidence="7 8">Bin4</strain>
    </source>
</reference>
<comment type="similarity">
    <text evidence="1 4">Belongs to the D-isomer specific 2-hydroxyacid dehydrogenase family.</text>
</comment>
<keyword evidence="2 4" id="KW-0560">Oxidoreductase</keyword>
<evidence type="ECO:0000256" key="3">
    <source>
        <dbReference type="ARBA" id="ARBA00023027"/>
    </source>
</evidence>
<keyword evidence="3" id="KW-0520">NAD</keyword>
<dbReference type="InterPro" id="IPR036291">
    <property type="entry name" value="NAD(P)-bd_dom_sf"/>
</dbReference>
<dbReference type="AlphaFoldDB" id="A0A0F4LXT9"/>
<dbReference type="PROSITE" id="PS00065">
    <property type="entry name" value="D_2_HYDROXYACID_DH_1"/>
    <property type="match status" value="1"/>
</dbReference>
<dbReference type="InterPro" id="IPR058205">
    <property type="entry name" value="D-LDH-like"/>
</dbReference>
<feature type="domain" description="D-isomer specific 2-hydroxyacid dehydrogenase NAD-binding" evidence="6">
    <location>
        <begin position="113"/>
        <end position="298"/>
    </location>
</feature>
<sequence>MKIVSYSIRDDEMPALKEWQAQHPDVEVQIEHELLTPESAAKAQGADGVVVYQQLPYDRATLQALHDAGINKMSLRNVGTDNIDMAAAKELGFQITNVSVYSPNAIAEHAAWLMGRLLRREPEYTAKINRHDLRWAPEIGREMRMQTVGVIGTGHIGRVLIDILKGFGAKIVCYDVFKNPELEKEGVYVDNLADLYQQADIVTVHVPSLKENIHMINDDSIAQMKDGVIIINVARGDLVDTDALIRGLDSGKVRAAGLDVYEKEVGVFNEDWEGKAFPDQRLENLLNRKNVIITPHTAFYTETAVKNMVQISHNCNVQLIKGEKADNLVKLD</sequence>
<dbReference type="SUPFAM" id="SSF52283">
    <property type="entry name" value="Formate/glycerate dehydrogenase catalytic domain-like"/>
    <property type="match status" value="1"/>
</dbReference>
<evidence type="ECO:0000256" key="4">
    <source>
        <dbReference type="RuleBase" id="RU003719"/>
    </source>
</evidence>
<dbReference type="EMBL" id="JXJQ01000002">
    <property type="protein sequence ID" value="KJY63168.1"/>
    <property type="molecule type" value="Genomic_DNA"/>
</dbReference>
<organism evidence="7 8">
    <name type="scientific">Bombilactobacillus mellifer</name>
    <dbReference type="NCBI Taxonomy" id="1218492"/>
    <lineage>
        <taxon>Bacteria</taxon>
        <taxon>Bacillati</taxon>
        <taxon>Bacillota</taxon>
        <taxon>Bacilli</taxon>
        <taxon>Lactobacillales</taxon>
        <taxon>Lactobacillaceae</taxon>
        <taxon>Bombilactobacillus</taxon>
    </lineage>
</organism>
<evidence type="ECO:0000256" key="1">
    <source>
        <dbReference type="ARBA" id="ARBA00005854"/>
    </source>
</evidence>
<dbReference type="PROSITE" id="PS00670">
    <property type="entry name" value="D_2_HYDROXYACID_DH_2"/>
    <property type="match status" value="1"/>
</dbReference>
<dbReference type="Pfam" id="PF02826">
    <property type="entry name" value="2-Hacid_dh_C"/>
    <property type="match status" value="1"/>
</dbReference>
<comment type="caution">
    <text evidence="7">The sequence shown here is derived from an EMBL/GenBank/DDBJ whole genome shotgun (WGS) entry which is preliminary data.</text>
</comment>
<dbReference type="InterPro" id="IPR029753">
    <property type="entry name" value="D-isomer_DH_CS"/>
</dbReference>
<dbReference type="CDD" id="cd12186">
    <property type="entry name" value="LDH"/>
    <property type="match status" value="1"/>
</dbReference>
<name>A0A0F4LXT9_9LACO</name>
<dbReference type="HOGENOM" id="CLU_019796_1_1_9"/>
<evidence type="ECO:0000256" key="2">
    <source>
        <dbReference type="ARBA" id="ARBA00023002"/>
    </source>
</evidence>
<dbReference type="PANTHER" id="PTHR43026:SF1">
    <property type="entry name" value="2-HYDROXYACID DEHYDROGENASE HOMOLOG 1-RELATED"/>
    <property type="match status" value="1"/>
</dbReference>
<keyword evidence="8" id="KW-1185">Reference proteome</keyword>
<dbReference type="RefSeq" id="WP_046315195.1">
    <property type="nucleotide sequence ID" value="NZ_JAMBJK010000029.1"/>
</dbReference>
<dbReference type="PATRIC" id="fig|1218492.5.peg.188"/>
<evidence type="ECO:0000313" key="7">
    <source>
        <dbReference type="EMBL" id="KJY63168.1"/>
    </source>
</evidence>
<gene>
    <name evidence="7" type="ORF">JG30_00760</name>
</gene>
<dbReference type="Pfam" id="PF00389">
    <property type="entry name" value="2-Hacid_dh"/>
    <property type="match status" value="1"/>
</dbReference>
<dbReference type="PROSITE" id="PS00671">
    <property type="entry name" value="D_2_HYDROXYACID_DH_3"/>
    <property type="match status" value="1"/>
</dbReference>
<dbReference type="SUPFAM" id="SSF51735">
    <property type="entry name" value="NAD(P)-binding Rossmann-fold domains"/>
    <property type="match status" value="1"/>
</dbReference>
<protein>
    <submittedName>
        <fullName evidence="7">Phosphoglycerate dehydrogenase-like dehydrogenase</fullName>
    </submittedName>
</protein>
<dbReference type="STRING" id="1218492.JG30_00760"/>
<accession>A0A0F4LXT9</accession>
<dbReference type="InterPro" id="IPR006140">
    <property type="entry name" value="D-isomer_DH_NAD-bd"/>
</dbReference>
<dbReference type="Proteomes" id="UP000033558">
    <property type="component" value="Unassembled WGS sequence"/>
</dbReference>
<evidence type="ECO:0000313" key="8">
    <source>
        <dbReference type="Proteomes" id="UP000033558"/>
    </source>
</evidence>
<dbReference type="GO" id="GO:0051287">
    <property type="term" value="F:NAD binding"/>
    <property type="evidence" value="ECO:0007669"/>
    <property type="project" value="InterPro"/>
</dbReference>
<evidence type="ECO:0000259" key="6">
    <source>
        <dbReference type="Pfam" id="PF02826"/>
    </source>
</evidence>
<dbReference type="InterPro" id="IPR029752">
    <property type="entry name" value="D-isomer_DH_CS1"/>
</dbReference>
<dbReference type="GO" id="GO:0008720">
    <property type="term" value="F:D-lactate dehydrogenase (NAD+) activity"/>
    <property type="evidence" value="ECO:0007669"/>
    <property type="project" value="TreeGrafter"/>
</dbReference>
<evidence type="ECO:0000259" key="5">
    <source>
        <dbReference type="Pfam" id="PF00389"/>
    </source>
</evidence>